<dbReference type="OrthoDB" id="5086500at2759"/>
<comment type="caution">
    <text evidence="1">The sequence shown here is derived from an EMBL/GenBank/DDBJ whole genome shotgun (WGS) entry which is preliminary data.</text>
</comment>
<proteinExistence type="predicted"/>
<accession>A0A9P4TWV1</accession>
<dbReference type="EMBL" id="MU007058">
    <property type="protein sequence ID" value="KAF2427671.1"/>
    <property type="molecule type" value="Genomic_DNA"/>
</dbReference>
<evidence type="ECO:0000313" key="1">
    <source>
        <dbReference type="EMBL" id="KAF2427671.1"/>
    </source>
</evidence>
<evidence type="ECO:0000313" key="2">
    <source>
        <dbReference type="Proteomes" id="UP000800235"/>
    </source>
</evidence>
<dbReference type="AlphaFoldDB" id="A0A9P4TWV1"/>
<protein>
    <submittedName>
        <fullName evidence="1">Uncharacterized protein</fullName>
    </submittedName>
</protein>
<keyword evidence="2" id="KW-1185">Reference proteome</keyword>
<sequence>MPKGSLQLWHGLMTDGKDFLHLQVEANAEGKCNGVPIRTVAWNYTAQAGPVAGSSAVNIRYRLDEQTGNWTQSATQNGKTLTTLNAGQGKGYEFYFASECHDCGPMTVGARSYIDTTIILDTPIKEWTPAPESNGVNYGSFNTVDNGKTWHLDWLHFPECHFDKANTLEIPRRS</sequence>
<dbReference type="Proteomes" id="UP000800235">
    <property type="component" value="Unassembled WGS sequence"/>
</dbReference>
<organism evidence="1 2">
    <name type="scientific">Tothia fuscella</name>
    <dbReference type="NCBI Taxonomy" id="1048955"/>
    <lineage>
        <taxon>Eukaryota</taxon>
        <taxon>Fungi</taxon>
        <taxon>Dikarya</taxon>
        <taxon>Ascomycota</taxon>
        <taxon>Pezizomycotina</taxon>
        <taxon>Dothideomycetes</taxon>
        <taxon>Pleosporomycetidae</taxon>
        <taxon>Venturiales</taxon>
        <taxon>Cylindrosympodiaceae</taxon>
        <taxon>Tothia</taxon>
    </lineage>
</organism>
<gene>
    <name evidence="1" type="ORF">EJ08DRAFT_735901</name>
</gene>
<name>A0A9P4TWV1_9PEZI</name>
<reference evidence="1" key="1">
    <citation type="journal article" date="2020" name="Stud. Mycol.">
        <title>101 Dothideomycetes genomes: a test case for predicting lifestyles and emergence of pathogens.</title>
        <authorList>
            <person name="Haridas S."/>
            <person name="Albert R."/>
            <person name="Binder M."/>
            <person name="Bloem J."/>
            <person name="Labutti K."/>
            <person name="Salamov A."/>
            <person name="Andreopoulos B."/>
            <person name="Baker S."/>
            <person name="Barry K."/>
            <person name="Bills G."/>
            <person name="Bluhm B."/>
            <person name="Cannon C."/>
            <person name="Castanera R."/>
            <person name="Culley D."/>
            <person name="Daum C."/>
            <person name="Ezra D."/>
            <person name="Gonzalez J."/>
            <person name="Henrissat B."/>
            <person name="Kuo A."/>
            <person name="Liang C."/>
            <person name="Lipzen A."/>
            <person name="Lutzoni F."/>
            <person name="Magnuson J."/>
            <person name="Mondo S."/>
            <person name="Nolan M."/>
            <person name="Ohm R."/>
            <person name="Pangilinan J."/>
            <person name="Park H.-J."/>
            <person name="Ramirez L."/>
            <person name="Alfaro M."/>
            <person name="Sun H."/>
            <person name="Tritt A."/>
            <person name="Yoshinaga Y."/>
            <person name="Zwiers L.-H."/>
            <person name="Turgeon B."/>
            <person name="Goodwin S."/>
            <person name="Spatafora J."/>
            <person name="Crous P."/>
            <person name="Grigoriev I."/>
        </authorList>
    </citation>
    <scope>NUCLEOTIDE SEQUENCE</scope>
    <source>
        <strain evidence="1">CBS 130266</strain>
    </source>
</reference>